<dbReference type="EMBL" id="JAGSPD010000010">
    <property type="protein sequence ID" value="MBV7269960.1"/>
    <property type="molecule type" value="Genomic_DNA"/>
</dbReference>
<name>A0A9X1FC02_9FLAO</name>
<keyword evidence="2" id="KW-1185">Reference proteome</keyword>
<protein>
    <submittedName>
        <fullName evidence="1">Uncharacterized protein</fullName>
    </submittedName>
</protein>
<organism evidence="1 2">
    <name type="scientific">Winogradskyella luteola</name>
    <dbReference type="NCBI Taxonomy" id="2828330"/>
    <lineage>
        <taxon>Bacteria</taxon>
        <taxon>Pseudomonadati</taxon>
        <taxon>Bacteroidota</taxon>
        <taxon>Flavobacteriia</taxon>
        <taxon>Flavobacteriales</taxon>
        <taxon>Flavobacteriaceae</taxon>
        <taxon>Winogradskyella</taxon>
    </lineage>
</organism>
<comment type="caution">
    <text evidence="1">The sequence shown here is derived from an EMBL/GenBank/DDBJ whole genome shotgun (WGS) entry which is preliminary data.</text>
</comment>
<evidence type="ECO:0000313" key="2">
    <source>
        <dbReference type="Proteomes" id="UP001138894"/>
    </source>
</evidence>
<dbReference type="Proteomes" id="UP001138894">
    <property type="component" value="Unassembled WGS sequence"/>
</dbReference>
<evidence type="ECO:0000313" key="1">
    <source>
        <dbReference type="EMBL" id="MBV7269960.1"/>
    </source>
</evidence>
<sequence length="201" mass="22787">MKTKLHFGILIILMAFLGRYLESSVVHNQQIVVQFSDLQITESESQKTIEAIQLKLQTIGVKDIQVGQDQNGQLKITYYSETDIQYIKGVLSDDESIEFAYNANGDHSDEFPEQQSTKDYELNISEINNTNTWNFETVEIVDLNHKSDRFSNLNDYNTNAQINLKSLGNLIKVCVAYNNSIALAIDNQSYKIPEVRAGPTT</sequence>
<proteinExistence type="predicted"/>
<dbReference type="RefSeq" id="WP_218546881.1">
    <property type="nucleotide sequence ID" value="NZ_JAGSPD010000010.1"/>
</dbReference>
<dbReference type="AlphaFoldDB" id="A0A9X1FC02"/>
<reference evidence="1" key="1">
    <citation type="submission" date="2021-04" db="EMBL/GenBank/DDBJ databases">
        <authorList>
            <person name="Pira H."/>
            <person name="Risdian C."/>
            <person name="Wink J."/>
        </authorList>
    </citation>
    <scope>NUCLEOTIDE SEQUENCE</scope>
    <source>
        <strain evidence="1">WHY3</strain>
    </source>
</reference>
<gene>
    <name evidence="1" type="ORF">KCG49_12245</name>
</gene>
<accession>A0A9X1FC02</accession>